<dbReference type="Proteomes" id="UP001500218">
    <property type="component" value="Unassembled WGS sequence"/>
</dbReference>
<evidence type="ECO:0000313" key="2">
    <source>
        <dbReference type="Proteomes" id="UP001500218"/>
    </source>
</evidence>
<accession>A0ABN2MFL3</accession>
<gene>
    <name evidence="1" type="ORF">GCM10009682_48700</name>
</gene>
<proteinExistence type="predicted"/>
<protein>
    <submittedName>
        <fullName evidence="1">Uncharacterized protein</fullName>
    </submittedName>
</protein>
<dbReference type="EMBL" id="BAAALT010000191">
    <property type="protein sequence ID" value="GAA1822608.1"/>
    <property type="molecule type" value="Genomic_DNA"/>
</dbReference>
<sequence length="107" mass="11344">MATAVDLLTDAAALAEEGLTGPFNHPHVLHLGSYLEAAAHRVDAGADVIALASEALDEYVANHPDDLGLDPDLLFTCVAQWAARRSRYAGRRAALAGRLNALLRRSA</sequence>
<reference evidence="1 2" key="1">
    <citation type="journal article" date="2019" name="Int. J. Syst. Evol. Microbiol.">
        <title>The Global Catalogue of Microorganisms (GCM) 10K type strain sequencing project: providing services to taxonomists for standard genome sequencing and annotation.</title>
        <authorList>
            <consortium name="The Broad Institute Genomics Platform"/>
            <consortium name="The Broad Institute Genome Sequencing Center for Infectious Disease"/>
            <person name="Wu L."/>
            <person name="Ma J."/>
        </authorList>
    </citation>
    <scope>NUCLEOTIDE SEQUENCE [LARGE SCALE GENOMIC DNA]</scope>
    <source>
        <strain evidence="1 2">JCM 13250</strain>
    </source>
</reference>
<dbReference type="RefSeq" id="WP_344136864.1">
    <property type="nucleotide sequence ID" value="NZ_BAAALT010000191.1"/>
</dbReference>
<organism evidence="1 2">
    <name type="scientific">Luedemannella flava</name>
    <dbReference type="NCBI Taxonomy" id="349316"/>
    <lineage>
        <taxon>Bacteria</taxon>
        <taxon>Bacillati</taxon>
        <taxon>Actinomycetota</taxon>
        <taxon>Actinomycetes</taxon>
        <taxon>Micromonosporales</taxon>
        <taxon>Micromonosporaceae</taxon>
        <taxon>Luedemannella</taxon>
    </lineage>
</organism>
<evidence type="ECO:0000313" key="1">
    <source>
        <dbReference type="EMBL" id="GAA1822608.1"/>
    </source>
</evidence>
<keyword evidence="2" id="KW-1185">Reference proteome</keyword>
<name>A0ABN2MFL3_9ACTN</name>
<comment type="caution">
    <text evidence="1">The sequence shown here is derived from an EMBL/GenBank/DDBJ whole genome shotgun (WGS) entry which is preliminary data.</text>
</comment>